<protein>
    <submittedName>
        <fullName evidence="7">Tetratricopeptide repeat protein</fullName>
    </submittedName>
</protein>
<sequence>MKTTCHIILFLAMAALLCGCASKNMDGDFKEFAYGKDTELDLDGAKHLKIAKGYSERGNYEMAFVHLNKAQEKDPGNIEIRVLKGELLTTKGQDELALNEFLAVLQAQPDHARANQGAGTIYFRAGLFDEAESHLSMAVTTDPSLWKAHNYLGILHDRRGEYDQAAACFGKALELHDGNDSAAILNNLGVVHIARKDYASAAQAFSQALQKGGACPRTYNNLGLALTNMNRRGEALEAFRYAGGEAKAYNNLGYVLLSGGQPVEAIPYFERALELSPSYYTMADENLKRARMAARFSADIDGSTPNRLSPGPFPSVGQAAGEAADVVKASAALPRAATAAKAASVPGPQPVQERDLKPDIAAPAAATPEAASPEISTGAAKPSKVQVSKRSSATGDAIQPVYGIHVSSWQDVNRASRDCERLEKRGFSTWINEVDLGERGRWHRVVVGRYSSRAEAAKDRPGVLESCGLDRAMIVRLDSGVATN</sequence>
<evidence type="ECO:0000256" key="4">
    <source>
        <dbReference type="SAM" id="MobiDB-lite"/>
    </source>
</evidence>
<dbReference type="RefSeq" id="WP_151150925.1">
    <property type="nucleotide sequence ID" value="NZ_WAIE01000003.1"/>
</dbReference>
<dbReference type="Pfam" id="PF13374">
    <property type="entry name" value="TPR_10"/>
    <property type="match status" value="1"/>
</dbReference>
<dbReference type="SUPFAM" id="SSF48452">
    <property type="entry name" value="TPR-like"/>
    <property type="match status" value="1"/>
</dbReference>
<keyword evidence="2 3" id="KW-0802">TPR repeat</keyword>
<accession>A0A6N6N421</accession>
<dbReference type="PANTHER" id="PTHR44227">
    <property type="match status" value="1"/>
</dbReference>
<dbReference type="Gene3D" id="3.30.70.1070">
    <property type="entry name" value="Sporulation related repeat"/>
    <property type="match status" value="1"/>
</dbReference>
<dbReference type="SMART" id="SM00028">
    <property type="entry name" value="TPR"/>
    <property type="match status" value="6"/>
</dbReference>
<evidence type="ECO:0000256" key="1">
    <source>
        <dbReference type="ARBA" id="ARBA00022737"/>
    </source>
</evidence>
<dbReference type="PROSITE" id="PS51724">
    <property type="entry name" value="SPOR"/>
    <property type="match status" value="1"/>
</dbReference>
<keyword evidence="8" id="KW-1185">Reference proteome</keyword>
<evidence type="ECO:0000313" key="8">
    <source>
        <dbReference type="Proteomes" id="UP000438699"/>
    </source>
</evidence>
<dbReference type="GO" id="GO:0042834">
    <property type="term" value="F:peptidoglycan binding"/>
    <property type="evidence" value="ECO:0007669"/>
    <property type="project" value="InterPro"/>
</dbReference>
<dbReference type="EMBL" id="WAIE01000003">
    <property type="protein sequence ID" value="KAB1441833.1"/>
    <property type="molecule type" value="Genomic_DNA"/>
</dbReference>
<gene>
    <name evidence="7" type="ORF">F8A88_09615</name>
</gene>
<dbReference type="InterPro" id="IPR011990">
    <property type="entry name" value="TPR-like_helical_dom_sf"/>
</dbReference>
<evidence type="ECO:0000256" key="2">
    <source>
        <dbReference type="ARBA" id="ARBA00022803"/>
    </source>
</evidence>
<keyword evidence="5" id="KW-0732">Signal</keyword>
<dbReference type="InterPro" id="IPR007730">
    <property type="entry name" value="SPOR-like_dom"/>
</dbReference>
<feature type="repeat" description="TPR" evidence="3">
    <location>
        <begin position="246"/>
        <end position="279"/>
    </location>
</feature>
<dbReference type="Pfam" id="PF13432">
    <property type="entry name" value="TPR_16"/>
    <property type="match status" value="2"/>
</dbReference>
<dbReference type="Pfam" id="PF05036">
    <property type="entry name" value="SPOR"/>
    <property type="match status" value="1"/>
</dbReference>
<feature type="chain" id="PRO_5026881188" evidence="5">
    <location>
        <begin position="24"/>
        <end position="484"/>
    </location>
</feature>
<evidence type="ECO:0000256" key="5">
    <source>
        <dbReference type="SAM" id="SignalP"/>
    </source>
</evidence>
<proteinExistence type="predicted"/>
<dbReference type="PROSITE" id="PS51257">
    <property type="entry name" value="PROKAR_LIPOPROTEIN"/>
    <property type="match status" value="1"/>
</dbReference>
<keyword evidence="1" id="KW-0677">Repeat</keyword>
<dbReference type="OrthoDB" id="5458866at2"/>
<organism evidence="7 8">
    <name type="scientific">Pseudodesulfovibrio senegalensis</name>
    <dbReference type="NCBI Taxonomy" id="1721087"/>
    <lineage>
        <taxon>Bacteria</taxon>
        <taxon>Pseudomonadati</taxon>
        <taxon>Thermodesulfobacteriota</taxon>
        <taxon>Desulfovibrionia</taxon>
        <taxon>Desulfovibrionales</taxon>
        <taxon>Desulfovibrionaceae</taxon>
    </lineage>
</organism>
<reference evidence="7 8" key="1">
    <citation type="journal article" date="2017" name="Int. J. Syst. Evol. Microbiol.">
        <title>Desulfovibrio senegalensis sp. nov., a mesophilic sulfate reducer isolated from marine sediment.</title>
        <authorList>
            <person name="Thioye A."/>
            <person name="Gam Z.B.A."/>
            <person name="Mbengue M."/>
            <person name="Cayol J.L."/>
            <person name="Joseph-Bartoli M."/>
            <person name="Toure-Kane C."/>
            <person name="Labat M."/>
        </authorList>
    </citation>
    <scope>NUCLEOTIDE SEQUENCE [LARGE SCALE GENOMIC DNA]</scope>
    <source>
        <strain evidence="7 8">DSM 101509</strain>
    </source>
</reference>
<dbReference type="InterPro" id="IPR019734">
    <property type="entry name" value="TPR_rpt"/>
</dbReference>
<feature type="repeat" description="TPR" evidence="3">
    <location>
        <begin position="146"/>
        <end position="179"/>
    </location>
</feature>
<evidence type="ECO:0000259" key="6">
    <source>
        <dbReference type="PROSITE" id="PS51724"/>
    </source>
</evidence>
<feature type="compositionally biased region" description="Low complexity" evidence="4">
    <location>
        <begin position="364"/>
        <end position="376"/>
    </location>
</feature>
<dbReference type="PANTHER" id="PTHR44227:SF3">
    <property type="entry name" value="PROTEIN O-MANNOSYL-TRANSFERASE TMTC4"/>
    <property type="match status" value="1"/>
</dbReference>
<comment type="caution">
    <text evidence="7">The sequence shown here is derived from an EMBL/GenBank/DDBJ whole genome shotgun (WGS) entry which is preliminary data.</text>
</comment>
<dbReference type="PROSITE" id="PS50293">
    <property type="entry name" value="TPR_REGION"/>
    <property type="match status" value="1"/>
</dbReference>
<dbReference type="Gene3D" id="1.25.40.10">
    <property type="entry name" value="Tetratricopeptide repeat domain"/>
    <property type="match status" value="2"/>
</dbReference>
<feature type="repeat" description="TPR" evidence="3">
    <location>
        <begin position="112"/>
        <end position="145"/>
    </location>
</feature>
<dbReference type="PROSITE" id="PS50005">
    <property type="entry name" value="TPR"/>
    <property type="match status" value="3"/>
</dbReference>
<dbReference type="InterPro" id="IPR052346">
    <property type="entry name" value="O-mannosyl-transferase_TMTC"/>
</dbReference>
<dbReference type="Pfam" id="PF00515">
    <property type="entry name" value="TPR_1"/>
    <property type="match status" value="1"/>
</dbReference>
<dbReference type="InterPro" id="IPR036680">
    <property type="entry name" value="SPOR-like_sf"/>
</dbReference>
<dbReference type="Proteomes" id="UP000438699">
    <property type="component" value="Unassembled WGS sequence"/>
</dbReference>
<evidence type="ECO:0000256" key="3">
    <source>
        <dbReference type="PROSITE-ProRule" id="PRU00339"/>
    </source>
</evidence>
<name>A0A6N6N421_9BACT</name>
<evidence type="ECO:0000313" key="7">
    <source>
        <dbReference type="EMBL" id="KAB1441833.1"/>
    </source>
</evidence>
<feature type="domain" description="SPOR" evidence="6">
    <location>
        <begin position="396"/>
        <end position="476"/>
    </location>
</feature>
<feature type="signal peptide" evidence="5">
    <location>
        <begin position="1"/>
        <end position="23"/>
    </location>
</feature>
<feature type="region of interest" description="Disordered" evidence="4">
    <location>
        <begin position="364"/>
        <end position="384"/>
    </location>
</feature>
<dbReference type="AlphaFoldDB" id="A0A6N6N421"/>
<dbReference type="SUPFAM" id="SSF110997">
    <property type="entry name" value="Sporulation related repeat"/>
    <property type="match status" value="1"/>
</dbReference>